<accession>A0A1L7TBF8</accession>
<dbReference type="AlphaFoldDB" id="A0A1L7TBF8"/>
<reference evidence="3" key="1">
    <citation type="journal article" date="2016" name="Genome Biol. Evol.">
        <title>Comparative 'omics' of the Fusarium fujikuroi species complex highlights differences in genetic potential and metabolite synthesis.</title>
        <authorList>
            <person name="Niehaus E.-M."/>
            <person name="Muensterkoetter M."/>
            <person name="Proctor R.H."/>
            <person name="Brown D.W."/>
            <person name="Sharon A."/>
            <person name="Idan Y."/>
            <person name="Oren-Young L."/>
            <person name="Sieber C.M."/>
            <person name="Novak O."/>
            <person name="Pencik A."/>
            <person name="Tarkowska D."/>
            <person name="Hromadova K."/>
            <person name="Freeman S."/>
            <person name="Maymon M."/>
            <person name="Elazar M."/>
            <person name="Youssef S.A."/>
            <person name="El-Shabrawy E.S.M."/>
            <person name="Shalaby A.B.A."/>
            <person name="Houterman P."/>
            <person name="Brock N.L."/>
            <person name="Burkhardt I."/>
            <person name="Tsavkelova E.A."/>
            <person name="Dickschat J.S."/>
            <person name="Galuszka P."/>
            <person name="Gueldener U."/>
            <person name="Tudzynski B."/>
        </authorList>
    </citation>
    <scope>NUCLEOTIDE SEQUENCE [LARGE SCALE GENOMIC DNA]</scope>
    <source>
        <strain evidence="3">MRC7560</strain>
    </source>
</reference>
<dbReference type="Proteomes" id="UP000184255">
    <property type="component" value="Unassembled WGS sequence"/>
</dbReference>
<proteinExistence type="predicted"/>
<feature type="compositionally biased region" description="Basic and acidic residues" evidence="1">
    <location>
        <begin position="33"/>
        <end position="43"/>
    </location>
</feature>
<sequence>MSDDDSTSSIAYLSFNSLSYQHYLCSITLKTRSGTETHEDHATARGHKRQSSKTDSAPEPKTKQVKTREARPSTPDGQKPTLTEKDLEFDFDHSQIRDPRATPGRVKRPRSEERELSEEFLSKFHIPKHRNKHMDPLYSFYDLHRCHRKGPDGSPTYDSAGFELDYEKVAKWMKPVAYNKKSMVNGMERHLERVEEETKKIYDGFFVDGKGPECEEGSIQVMDQIKDQVSKDLGVPWHQIDPKQLKKWEDQGFAKVDADKWWHRPNQVERDRFMKMLGGASLRKDL</sequence>
<dbReference type="GeneID" id="65093105"/>
<evidence type="ECO:0000313" key="2">
    <source>
        <dbReference type="EMBL" id="CVK95934.1"/>
    </source>
</evidence>
<feature type="compositionally biased region" description="Basic and acidic residues" evidence="1">
    <location>
        <begin position="56"/>
        <end position="71"/>
    </location>
</feature>
<dbReference type="RefSeq" id="XP_041683747.1">
    <property type="nucleotide sequence ID" value="XM_041833377.1"/>
</dbReference>
<feature type="region of interest" description="Disordered" evidence="1">
    <location>
        <begin position="32"/>
        <end position="114"/>
    </location>
</feature>
<evidence type="ECO:0000313" key="3">
    <source>
        <dbReference type="Proteomes" id="UP000184255"/>
    </source>
</evidence>
<evidence type="ECO:0000256" key="1">
    <source>
        <dbReference type="SAM" id="MobiDB-lite"/>
    </source>
</evidence>
<comment type="caution">
    <text evidence="2">The sequence shown here is derived from an EMBL/GenBank/DDBJ whole genome shotgun (WGS) entry which is preliminary data.</text>
</comment>
<keyword evidence="3" id="KW-1185">Reference proteome</keyword>
<organism evidence="2 3">
    <name type="scientific">Fusarium mangiferae</name>
    <name type="common">Mango malformation disease fungus</name>
    <dbReference type="NCBI Taxonomy" id="192010"/>
    <lineage>
        <taxon>Eukaryota</taxon>
        <taxon>Fungi</taxon>
        <taxon>Dikarya</taxon>
        <taxon>Ascomycota</taxon>
        <taxon>Pezizomycotina</taxon>
        <taxon>Sordariomycetes</taxon>
        <taxon>Hypocreomycetidae</taxon>
        <taxon>Hypocreales</taxon>
        <taxon>Nectriaceae</taxon>
        <taxon>Fusarium</taxon>
        <taxon>Fusarium fujikuroi species complex</taxon>
    </lineage>
</organism>
<name>A0A1L7TBF8_FUSMA</name>
<protein>
    <submittedName>
        <fullName evidence="2">Uncharacterized protein</fullName>
    </submittedName>
</protein>
<feature type="compositionally biased region" description="Basic and acidic residues" evidence="1">
    <location>
        <begin position="82"/>
        <end position="100"/>
    </location>
</feature>
<gene>
    <name evidence="2" type="ORF">FMAN_13856</name>
</gene>
<dbReference type="VEuPathDB" id="FungiDB:FMAN_13856"/>
<dbReference type="EMBL" id="FCQH01000007">
    <property type="protein sequence ID" value="CVK95934.1"/>
    <property type="molecule type" value="Genomic_DNA"/>
</dbReference>